<comment type="caution">
    <text evidence="1">The sequence shown here is derived from an EMBL/GenBank/DDBJ whole genome shotgun (WGS) entry which is preliminary data.</text>
</comment>
<reference evidence="1 2" key="1">
    <citation type="submission" date="2018-12" db="EMBL/GenBank/DDBJ databases">
        <title>Bacillus yapensis draft genome sequence.</title>
        <authorList>
            <person name="Yu L."/>
            <person name="Xu X."/>
            <person name="Tang X."/>
        </authorList>
    </citation>
    <scope>NUCLEOTIDE SEQUENCE [LARGE SCALE GENOMIC DNA]</scope>
    <source>
        <strain evidence="1 2">XXST-01</strain>
    </source>
</reference>
<dbReference type="InterPro" id="IPR027417">
    <property type="entry name" value="P-loop_NTPase"/>
</dbReference>
<keyword evidence="1" id="KW-0418">Kinase</keyword>
<dbReference type="GO" id="GO:0016301">
    <property type="term" value="F:kinase activity"/>
    <property type="evidence" value="ECO:0007669"/>
    <property type="project" value="UniProtKB-KW"/>
</dbReference>
<dbReference type="EMBL" id="RXNT01000002">
    <property type="protein sequence ID" value="RTR35792.1"/>
    <property type="molecule type" value="Genomic_DNA"/>
</dbReference>
<sequence length="186" mass="21824">MKFVLIFGPQAVGKMTVGQELAKLTELKLFHNHMTIDLVNHFFDYSTKEGKRLVSLFREEIFEEVSKSNLDGLIFTFVWAFDLQSDWEYVEKISRIFEAKGGIVYYVELEAEFENRMERNKTANRLEHKPSKRNIERSEADLIETLKNHRLNSIEGEIQKENYIKINNNQLSAAETATIIKEKFQL</sequence>
<dbReference type="Proteomes" id="UP000271374">
    <property type="component" value="Unassembled WGS sequence"/>
</dbReference>
<dbReference type="OrthoDB" id="193997at2"/>
<evidence type="ECO:0000313" key="1">
    <source>
        <dbReference type="EMBL" id="RTR35792.1"/>
    </source>
</evidence>
<dbReference type="AlphaFoldDB" id="A0A3S0KW97"/>
<name>A0A3S0KW97_9BACI</name>
<dbReference type="RefSeq" id="WP_126406523.1">
    <property type="nucleotide sequence ID" value="NZ_RXNT01000002.1"/>
</dbReference>
<protein>
    <submittedName>
        <fullName evidence="1">Shikimate kinase</fullName>
    </submittedName>
</protein>
<dbReference type="SUPFAM" id="SSF52540">
    <property type="entry name" value="P-loop containing nucleoside triphosphate hydrolases"/>
    <property type="match status" value="1"/>
</dbReference>
<evidence type="ECO:0000313" key="2">
    <source>
        <dbReference type="Proteomes" id="UP000271374"/>
    </source>
</evidence>
<proteinExistence type="predicted"/>
<gene>
    <name evidence="1" type="ORF">EKG37_03930</name>
</gene>
<keyword evidence="1" id="KW-0808">Transferase</keyword>
<organism evidence="1 2">
    <name type="scientific">Bacillus yapensis</name>
    <dbReference type="NCBI Taxonomy" id="2492960"/>
    <lineage>
        <taxon>Bacteria</taxon>
        <taxon>Bacillati</taxon>
        <taxon>Bacillota</taxon>
        <taxon>Bacilli</taxon>
        <taxon>Bacillales</taxon>
        <taxon>Bacillaceae</taxon>
        <taxon>Bacillus</taxon>
    </lineage>
</organism>
<accession>A0A3S0KW97</accession>
<dbReference type="Gene3D" id="3.40.50.300">
    <property type="entry name" value="P-loop containing nucleotide triphosphate hydrolases"/>
    <property type="match status" value="1"/>
</dbReference>
<keyword evidence="2" id="KW-1185">Reference proteome</keyword>